<sequence>MFTVLDLINHYLGFFTTNSKTKDRIYTVVGAVGIWYLLYIAYRFFANGRWLRGTLIAAVFALLAYFVILNIIYYFTNKVMRWDISPRIEKMMGGPQQVADKNQQHEVIVPANGLYQKQDVMRGEITVDDAQQENITQLATALLQLGFMKQDYGHLGAQAQRQIILQQSVIFANHPGTLLPYFGMVTAGNITTIVGGINQLQARELGTLVTVGMTPTPQALEKYRIALSSVTLTGGLGHVATRSELLSVQQPYKIQVEVAYEKKN</sequence>
<gene>
    <name evidence="2" type="ORF">D0501_03015</name>
    <name evidence="3" type="ORF">HF966_07175</name>
</gene>
<accession>A0A846ZI01</accession>
<evidence type="ECO:0000313" key="3">
    <source>
        <dbReference type="EMBL" id="NKZ18952.1"/>
    </source>
</evidence>
<proteinExistence type="predicted"/>
<dbReference type="Proteomes" id="UP000590460">
    <property type="component" value="Unassembled WGS sequence"/>
</dbReference>
<keyword evidence="1" id="KW-0812">Transmembrane</keyword>
<evidence type="ECO:0000256" key="1">
    <source>
        <dbReference type="SAM" id="Phobius"/>
    </source>
</evidence>
<evidence type="ECO:0000313" key="5">
    <source>
        <dbReference type="Proteomes" id="UP001525857"/>
    </source>
</evidence>
<dbReference type="EMBL" id="JAAXPO010000008">
    <property type="protein sequence ID" value="NKZ18952.1"/>
    <property type="molecule type" value="Genomic_DNA"/>
</dbReference>
<evidence type="ECO:0000313" key="4">
    <source>
        <dbReference type="Proteomes" id="UP000590460"/>
    </source>
</evidence>
<name>A0A846ZI01_9LACO</name>
<dbReference type="RefSeq" id="WP_168677465.1">
    <property type="nucleotide sequence ID" value="NZ_BPKV01000009.1"/>
</dbReference>
<dbReference type="Proteomes" id="UP001525857">
    <property type="component" value="Unassembled WGS sequence"/>
</dbReference>
<reference evidence="3 4" key="2">
    <citation type="submission" date="2020-04" db="EMBL/GenBank/DDBJ databases">
        <title>MicrobeNet Type strains.</title>
        <authorList>
            <person name="Nicholson A.C."/>
        </authorList>
    </citation>
    <scope>NUCLEOTIDE SEQUENCE [LARGE SCALE GENOMIC DNA]</scope>
    <source>
        <strain evidence="3 4">CCUG 54536</strain>
    </source>
</reference>
<dbReference type="Pfam" id="PF20386">
    <property type="entry name" value="DUF6681"/>
    <property type="match status" value="1"/>
</dbReference>
<keyword evidence="1" id="KW-0472">Membrane</keyword>
<feature type="transmembrane region" description="Helical" evidence="1">
    <location>
        <begin position="25"/>
        <end position="42"/>
    </location>
</feature>
<protein>
    <submittedName>
        <fullName evidence="3">Uncharacterized protein</fullName>
    </submittedName>
</protein>
<comment type="caution">
    <text evidence="3">The sequence shown here is derived from an EMBL/GenBank/DDBJ whole genome shotgun (WGS) entry which is preliminary data.</text>
</comment>
<dbReference type="AlphaFoldDB" id="A0A846ZI01"/>
<keyword evidence="5" id="KW-1185">Reference proteome</keyword>
<reference evidence="2 5" key="1">
    <citation type="submission" date="2018-08" db="EMBL/GenBank/DDBJ databases">
        <title>Draft genome sequences of Leuconostoc spp. and Weissella spp. with biocontrol potential.</title>
        <authorList>
            <person name="Lo R."/>
            <person name="Ho V.T.T."/>
            <person name="Turner M.S."/>
        </authorList>
    </citation>
    <scope>NUCLEOTIDE SEQUENCE [LARGE SCALE GENOMIC DNA]</scope>
    <source>
        <strain evidence="2 5">733</strain>
    </source>
</reference>
<organism evidence="3 4">
    <name type="scientific">Leuconostoc holzapfelii</name>
    <dbReference type="NCBI Taxonomy" id="434464"/>
    <lineage>
        <taxon>Bacteria</taxon>
        <taxon>Bacillati</taxon>
        <taxon>Bacillota</taxon>
        <taxon>Bacilli</taxon>
        <taxon>Lactobacillales</taxon>
        <taxon>Lactobacillaceae</taxon>
        <taxon>Leuconostoc</taxon>
    </lineage>
</organism>
<dbReference type="InterPro" id="IPR046503">
    <property type="entry name" value="DUF6681"/>
</dbReference>
<feature type="transmembrane region" description="Helical" evidence="1">
    <location>
        <begin position="54"/>
        <end position="75"/>
    </location>
</feature>
<evidence type="ECO:0000313" key="2">
    <source>
        <dbReference type="EMBL" id="MCT8389066.1"/>
    </source>
</evidence>
<keyword evidence="1" id="KW-1133">Transmembrane helix</keyword>
<dbReference type="EMBL" id="QVOV01000006">
    <property type="protein sequence ID" value="MCT8389066.1"/>
    <property type="molecule type" value="Genomic_DNA"/>
</dbReference>